<dbReference type="InterPro" id="IPR021215">
    <property type="entry name" value="DUF2752"/>
</dbReference>
<dbReference type="AlphaFoldDB" id="A0A6J7NT36"/>
<sequence>MRDRTLLLGLAGVVLASPVTQRVANYLNHQPSLCPLQRITGIACPSCGGTRAGLYVLSGDLVSAIKLNAGVTIFLLVVGALVATGYVVPAQVLGVANPYERVAD</sequence>
<evidence type="ECO:0000313" key="2">
    <source>
        <dbReference type="EMBL" id="CAB4996311.1"/>
    </source>
</evidence>
<name>A0A6J7NT36_9ZZZZ</name>
<dbReference type="EMBL" id="CAFBPC010000004">
    <property type="protein sequence ID" value="CAB4996311.1"/>
    <property type="molecule type" value="Genomic_DNA"/>
</dbReference>
<evidence type="ECO:0000313" key="1">
    <source>
        <dbReference type="EMBL" id="CAB4564093.1"/>
    </source>
</evidence>
<organism evidence="2">
    <name type="scientific">freshwater metagenome</name>
    <dbReference type="NCBI Taxonomy" id="449393"/>
    <lineage>
        <taxon>unclassified sequences</taxon>
        <taxon>metagenomes</taxon>
        <taxon>ecological metagenomes</taxon>
    </lineage>
</organism>
<gene>
    <name evidence="1" type="ORF">UFOPK1619_00559</name>
    <name evidence="2" type="ORF">UFOPK4057_00049</name>
</gene>
<proteinExistence type="predicted"/>
<accession>A0A6J7NT36</accession>
<reference evidence="2" key="1">
    <citation type="submission" date="2020-05" db="EMBL/GenBank/DDBJ databases">
        <authorList>
            <person name="Chiriac C."/>
            <person name="Salcher M."/>
            <person name="Ghai R."/>
            <person name="Kavagutti S V."/>
        </authorList>
    </citation>
    <scope>NUCLEOTIDE SEQUENCE</scope>
</reference>
<dbReference type="EMBL" id="CAEZTI010000093">
    <property type="protein sequence ID" value="CAB4564093.1"/>
    <property type="molecule type" value="Genomic_DNA"/>
</dbReference>
<protein>
    <submittedName>
        <fullName evidence="2">Unannotated protein</fullName>
    </submittedName>
</protein>
<dbReference type="Pfam" id="PF10825">
    <property type="entry name" value="DUF2752"/>
    <property type="match status" value="1"/>
</dbReference>